<evidence type="ECO:0000313" key="3">
    <source>
        <dbReference type="Proteomes" id="UP000199035"/>
    </source>
</evidence>
<evidence type="ECO:0000313" key="2">
    <source>
        <dbReference type="EMBL" id="SDY38821.1"/>
    </source>
</evidence>
<dbReference type="STRING" id="595670.SAMN05421643_10945"/>
<dbReference type="Pfam" id="PF02518">
    <property type="entry name" value="HATPase_c"/>
    <property type="match status" value="1"/>
</dbReference>
<evidence type="ECO:0000259" key="1">
    <source>
        <dbReference type="PROSITE" id="PS50109"/>
    </source>
</evidence>
<accession>A0A1H3JFY2</accession>
<dbReference type="Gene3D" id="3.30.565.10">
    <property type="entry name" value="Histidine kinase-like ATPase, C-terminal domain"/>
    <property type="match status" value="2"/>
</dbReference>
<gene>
    <name evidence="2" type="ORF">SAMN05421643_10945</name>
</gene>
<dbReference type="InterPro" id="IPR003594">
    <property type="entry name" value="HATPase_dom"/>
</dbReference>
<dbReference type="InterPro" id="IPR005467">
    <property type="entry name" value="His_kinase_dom"/>
</dbReference>
<dbReference type="SUPFAM" id="SSF55874">
    <property type="entry name" value="ATPase domain of HSP90 chaperone/DNA topoisomerase II/histidine kinase"/>
    <property type="match status" value="2"/>
</dbReference>
<organism evidence="2 3">
    <name type="scientific">Acinetobacter kyonggiensis</name>
    <dbReference type="NCBI Taxonomy" id="595670"/>
    <lineage>
        <taxon>Bacteria</taxon>
        <taxon>Pseudomonadati</taxon>
        <taxon>Pseudomonadota</taxon>
        <taxon>Gammaproteobacteria</taxon>
        <taxon>Moraxellales</taxon>
        <taxon>Moraxellaceae</taxon>
        <taxon>Acinetobacter</taxon>
    </lineage>
</organism>
<dbReference type="EMBL" id="FNPK01000009">
    <property type="protein sequence ID" value="SDY38821.1"/>
    <property type="molecule type" value="Genomic_DNA"/>
</dbReference>
<dbReference type="AlphaFoldDB" id="A0A1H3JFY2"/>
<dbReference type="RefSeq" id="WP_092689796.1">
    <property type="nucleotide sequence ID" value="NZ_FNPK01000009.1"/>
</dbReference>
<feature type="domain" description="Histidine kinase" evidence="1">
    <location>
        <begin position="524"/>
        <end position="715"/>
    </location>
</feature>
<dbReference type="GO" id="GO:0016301">
    <property type="term" value="F:kinase activity"/>
    <property type="evidence" value="ECO:0007669"/>
    <property type="project" value="UniProtKB-KW"/>
</dbReference>
<keyword evidence="2" id="KW-0808">Transferase</keyword>
<protein>
    <submittedName>
        <fullName evidence="2">Histidine kinase-, DNA gyrase B-, and HSP90-like ATPase</fullName>
    </submittedName>
</protein>
<dbReference type="PROSITE" id="PS50109">
    <property type="entry name" value="HIS_KIN"/>
    <property type="match status" value="1"/>
</dbReference>
<name>A0A1H3JFY2_9GAMM</name>
<keyword evidence="2" id="KW-0418">Kinase</keyword>
<reference evidence="3" key="1">
    <citation type="submission" date="2016-10" db="EMBL/GenBank/DDBJ databases">
        <authorList>
            <person name="Varghese N."/>
            <person name="Submissions S."/>
        </authorList>
    </citation>
    <scope>NUCLEOTIDE SEQUENCE [LARGE SCALE GENOMIC DNA]</scope>
    <source>
        <strain evidence="3">ANC 5109</strain>
    </source>
</reference>
<dbReference type="InterPro" id="IPR036890">
    <property type="entry name" value="HATPase_C_sf"/>
</dbReference>
<keyword evidence="3" id="KW-1185">Reference proteome</keyword>
<proteinExistence type="predicted"/>
<sequence>MTNKASDKQEEKFEFKPRARLLAQLGDQLIKNEHIAVVELVKNSYDADATFCRIELDDFMDKEKGSITILDNGNGMDISVVKNAWLEPGSDSKLDEDKKPKISPIYQRLPIGEKGIGRFGVHKLGDKITLITKKEGAKEVHVEIDWSDIEDVKYLKDFPIKVEEKEEPLFFTKENLRKVLNLDEEFPSNEIQLHGTFIFIKTLKTRWDRLMIRELARTVSSLQSPFKKSNQNFKVDLVLNQNKSWLEGIESWESIKERALFKFKVHIRGSEIVSFLYEFMPFPSMLGKVEPRKITLDNSEYINKHRNLFDDQVNKQKVLNLADFKIGDVLFQGYIFDLDSIVMKLSGVLDRKNFREYLKNHTGVKVFRDDLRVYDYGEQENDWLGLDKSRFQDPSKAISNNLIVAAVHLDRNKSHDLQEKTNREGFVENDAYIAMKKAILHALSLVTNLRHEDKIALRKALAEDTEQKTINGLVLEACEYVESHVKEEKTKNNIISYFRKFEEDFEKVKDTLLLAAGSGLSLSVVMHEVEKIVYEVQRILIKEPDEKERISTLVMHLSKMLDGYSEIVKRPKQQEQNIKSALDQALFNIEFRKRAHGVTTIDEYKSKSDVRLKYSRPLIVTSIQNLLDNSIYWLDYKSEIEGIDFEKKIFIDIQETNHQYHIIIADNGSGLKDWDPNILMEPFVSYKPDHKGMGLGLHITQQAMLSNNGQLTFPSFYDFDIPEEFSKGALVALSFNKEVR</sequence>
<dbReference type="Pfam" id="PF13589">
    <property type="entry name" value="HATPase_c_3"/>
    <property type="match status" value="1"/>
</dbReference>
<dbReference type="Proteomes" id="UP000199035">
    <property type="component" value="Unassembled WGS sequence"/>
</dbReference>